<comment type="catalytic activity">
    <reaction evidence="8">
        <text>chorismate + L-glutamine = anthranilate + pyruvate + L-glutamate + H(+)</text>
        <dbReference type="Rhea" id="RHEA:21732"/>
        <dbReference type="ChEBI" id="CHEBI:15361"/>
        <dbReference type="ChEBI" id="CHEBI:15378"/>
        <dbReference type="ChEBI" id="CHEBI:16567"/>
        <dbReference type="ChEBI" id="CHEBI:29748"/>
        <dbReference type="ChEBI" id="CHEBI:29985"/>
        <dbReference type="ChEBI" id="CHEBI:58359"/>
        <dbReference type="EC" id="4.1.3.27"/>
    </reaction>
</comment>
<dbReference type="SUPFAM" id="SSF56322">
    <property type="entry name" value="ADC synthase"/>
    <property type="match status" value="1"/>
</dbReference>
<accession>Q0W626</accession>
<dbReference type="InterPro" id="IPR015890">
    <property type="entry name" value="Chorismate_C"/>
</dbReference>
<evidence type="ECO:0000256" key="1">
    <source>
        <dbReference type="ARBA" id="ARBA00004873"/>
    </source>
</evidence>
<dbReference type="OrthoDB" id="25514at2157"/>
<evidence type="ECO:0000256" key="5">
    <source>
        <dbReference type="ARBA" id="ARBA00022822"/>
    </source>
</evidence>
<dbReference type="InterPro" id="IPR019999">
    <property type="entry name" value="Anth_synth_I-like"/>
</dbReference>
<dbReference type="RefSeq" id="WP_012036344.1">
    <property type="nucleotide sequence ID" value="NC_009464.1"/>
</dbReference>
<dbReference type="STRING" id="351160.RCIX797"/>
<sequence>MLIEEIVTRRAKPALMVPVVEALELDLDPLEAFVRLSAPGSRSFLFESAEIGGKSARYSFVGSGATAIVVKDGRITVGGAEVKSEKGPVAFLKDFMAGYRQQAPVYVRKESFSGENPPLPPFSGGLAGYISYDFVRYVDPIGSTAVDDLNCPDVELLFVQDLVVFDHVRRKKLLIANADGMDDTAIMQARERLRSMEDRLAHPASTVSRPPAVKKPFVVKCPTSKEQYMKMVERSKEYILDGDAFQIVLSQRQEVETDVDHVALYRHLKQINPSPYMYFLEFGDISVVGSSPEILVRLQDKKVIVRPIAGTRPRGKSDEEDKVLEAEMKADPKEVAEHVMLVDLGRNDVGKVSKFGSVKVDDFMGVEKYSHVQHIVSNVVGDLADGKDAVDTLAATFPAGTVSGAPKTRAMQIIEELEGRRRGLYAGCVGYISFNGNTDMAITIRTIVLKGGKAYVQAGAGIVLDSVPENEYYEAMSKGAAMLRALETAAGGK</sequence>
<evidence type="ECO:0000256" key="4">
    <source>
        <dbReference type="ARBA" id="ARBA00022605"/>
    </source>
</evidence>
<dbReference type="UniPathway" id="UPA00035">
    <property type="reaction ID" value="UER00040"/>
</dbReference>
<dbReference type="InterPro" id="IPR005256">
    <property type="entry name" value="Anth_synth_I_PabB"/>
</dbReference>
<dbReference type="GO" id="GO:0004049">
    <property type="term" value="F:anthranilate synthase activity"/>
    <property type="evidence" value="ECO:0007669"/>
    <property type="project" value="UniProtKB-EC"/>
</dbReference>
<comment type="similarity">
    <text evidence="2">Belongs to the anthranilate synthase component I family.</text>
</comment>
<gene>
    <name evidence="11" type="primary">trpE</name>
    <name evidence="11" type="ORF">RCIX797</name>
</gene>
<name>Q0W626_METAR</name>
<dbReference type="PANTHER" id="PTHR11236">
    <property type="entry name" value="AMINOBENZOATE/ANTHRANILATE SYNTHASE"/>
    <property type="match status" value="1"/>
</dbReference>
<evidence type="ECO:0000256" key="2">
    <source>
        <dbReference type="ARBA" id="ARBA00009562"/>
    </source>
</evidence>
<keyword evidence="5" id="KW-0822">Tryptophan biosynthesis</keyword>
<evidence type="ECO:0000256" key="6">
    <source>
        <dbReference type="ARBA" id="ARBA00023141"/>
    </source>
</evidence>
<keyword evidence="7 11" id="KW-0456">Lyase</keyword>
<dbReference type="PRINTS" id="PR00095">
    <property type="entry name" value="ANTSNTHASEI"/>
</dbReference>
<comment type="pathway">
    <text evidence="1">Amino-acid biosynthesis; L-tryptophan biosynthesis; L-tryptophan from chorismate: step 1/5.</text>
</comment>
<evidence type="ECO:0000313" key="12">
    <source>
        <dbReference type="Proteomes" id="UP000000663"/>
    </source>
</evidence>
<proteinExistence type="inferred from homology"/>
<dbReference type="EMBL" id="AM114193">
    <property type="protein sequence ID" value="CAJ36167.1"/>
    <property type="molecule type" value="Genomic_DNA"/>
</dbReference>
<keyword evidence="12" id="KW-1185">Reference proteome</keyword>
<dbReference type="PANTHER" id="PTHR11236:SF9">
    <property type="entry name" value="ANTHRANILATE SYNTHASE COMPONENT 1"/>
    <property type="match status" value="1"/>
</dbReference>
<keyword evidence="6" id="KW-0057">Aromatic amino acid biosynthesis</keyword>
<dbReference type="eggNOG" id="arCOG02014">
    <property type="taxonomic scope" value="Archaea"/>
</dbReference>
<evidence type="ECO:0000256" key="3">
    <source>
        <dbReference type="ARBA" id="ARBA00012266"/>
    </source>
</evidence>
<evidence type="ECO:0000313" key="11">
    <source>
        <dbReference type="EMBL" id="CAJ36167.1"/>
    </source>
</evidence>
<dbReference type="PATRIC" id="fig|351160.9.peg.2074"/>
<dbReference type="EC" id="4.1.3.27" evidence="3"/>
<dbReference type="AlphaFoldDB" id="Q0W626"/>
<keyword evidence="4" id="KW-0028">Amino-acid biosynthesis</keyword>
<dbReference type="GO" id="GO:0000162">
    <property type="term" value="P:L-tryptophan biosynthetic process"/>
    <property type="evidence" value="ECO:0007669"/>
    <property type="project" value="UniProtKB-UniPathway"/>
</dbReference>
<evidence type="ECO:0000259" key="9">
    <source>
        <dbReference type="Pfam" id="PF00425"/>
    </source>
</evidence>
<dbReference type="Proteomes" id="UP000000663">
    <property type="component" value="Chromosome"/>
</dbReference>
<dbReference type="GeneID" id="5145517"/>
<dbReference type="Pfam" id="PF00425">
    <property type="entry name" value="Chorismate_bind"/>
    <property type="match status" value="1"/>
</dbReference>
<dbReference type="NCBIfam" id="TIGR00564">
    <property type="entry name" value="trpE_most"/>
    <property type="match status" value="1"/>
</dbReference>
<dbReference type="KEGG" id="rci:RCIX797"/>
<evidence type="ECO:0000259" key="10">
    <source>
        <dbReference type="Pfam" id="PF04715"/>
    </source>
</evidence>
<protein>
    <recommendedName>
        <fullName evidence="3">anthranilate synthase</fullName>
        <ecNumber evidence="3">4.1.3.27</ecNumber>
    </recommendedName>
</protein>
<feature type="domain" description="Anthranilate synthase component I N-terminal" evidence="10">
    <location>
        <begin position="26"/>
        <end position="172"/>
    </location>
</feature>
<evidence type="ECO:0000256" key="8">
    <source>
        <dbReference type="ARBA" id="ARBA00047683"/>
    </source>
</evidence>
<dbReference type="Pfam" id="PF04715">
    <property type="entry name" value="Anth_synt_I_N"/>
    <property type="match status" value="1"/>
</dbReference>
<feature type="domain" description="Chorismate-utilising enzyme C-terminal" evidence="9">
    <location>
        <begin position="225"/>
        <end position="478"/>
    </location>
</feature>
<organism evidence="11 12">
    <name type="scientific">Methanocella arvoryzae (strain DSM 22066 / NBRC 105507 / MRE50)</name>
    <dbReference type="NCBI Taxonomy" id="351160"/>
    <lineage>
        <taxon>Archaea</taxon>
        <taxon>Methanobacteriati</taxon>
        <taxon>Methanobacteriota</taxon>
        <taxon>Stenosarchaea group</taxon>
        <taxon>Methanomicrobia</taxon>
        <taxon>Methanocellales</taxon>
        <taxon>Methanocellaceae</taxon>
        <taxon>Methanocella</taxon>
    </lineage>
</organism>
<dbReference type="InterPro" id="IPR006805">
    <property type="entry name" value="Anth_synth_I_N"/>
</dbReference>
<reference evidence="11 12" key="1">
    <citation type="journal article" date="2006" name="Science">
        <title>Genome of rice cluster I archaea -- the key methane producers in the rice rhizosphere.</title>
        <authorList>
            <person name="Erkel C."/>
            <person name="Kube M."/>
            <person name="Reinhardt R."/>
            <person name="Liesack W."/>
        </authorList>
    </citation>
    <scope>NUCLEOTIDE SEQUENCE [LARGE SCALE GENOMIC DNA]</scope>
    <source>
        <strain evidence="12">DSM 22066 / NBRC 105507 / MRE50</strain>
    </source>
</reference>
<evidence type="ECO:0000256" key="7">
    <source>
        <dbReference type="ARBA" id="ARBA00023239"/>
    </source>
</evidence>
<dbReference type="InterPro" id="IPR005801">
    <property type="entry name" value="ADC_synthase"/>
</dbReference>
<dbReference type="Gene3D" id="3.60.120.10">
    <property type="entry name" value="Anthranilate synthase"/>
    <property type="match status" value="1"/>
</dbReference>